<organism evidence="2 3">
    <name type="scientific">Paraconexibacter antarcticus</name>
    <dbReference type="NCBI Taxonomy" id="2949664"/>
    <lineage>
        <taxon>Bacteria</taxon>
        <taxon>Bacillati</taxon>
        <taxon>Actinomycetota</taxon>
        <taxon>Thermoleophilia</taxon>
        <taxon>Solirubrobacterales</taxon>
        <taxon>Paraconexibacteraceae</taxon>
        <taxon>Paraconexibacter</taxon>
    </lineage>
</organism>
<evidence type="ECO:0000256" key="1">
    <source>
        <dbReference type="SAM" id="MobiDB-lite"/>
    </source>
</evidence>
<feature type="compositionally biased region" description="Polar residues" evidence="1">
    <location>
        <begin position="31"/>
        <end position="42"/>
    </location>
</feature>
<dbReference type="EMBL" id="CP098502">
    <property type="protein sequence ID" value="UTI65611.1"/>
    <property type="molecule type" value="Genomic_DNA"/>
</dbReference>
<dbReference type="Proteomes" id="UP001056035">
    <property type="component" value="Chromosome"/>
</dbReference>
<keyword evidence="3" id="KW-1185">Reference proteome</keyword>
<evidence type="ECO:0000313" key="3">
    <source>
        <dbReference type="Proteomes" id="UP001056035"/>
    </source>
</evidence>
<reference evidence="2 3" key="1">
    <citation type="submission" date="2022-06" db="EMBL/GenBank/DDBJ databases">
        <title>Paraconexibacter antarcticus.</title>
        <authorList>
            <person name="Kim C.S."/>
        </authorList>
    </citation>
    <scope>NUCLEOTIDE SEQUENCE [LARGE SCALE GENOMIC DNA]</scope>
    <source>
        <strain evidence="2 3">02-257</strain>
    </source>
</reference>
<dbReference type="RefSeq" id="WP_254572290.1">
    <property type="nucleotide sequence ID" value="NZ_CP098502.1"/>
</dbReference>
<gene>
    <name evidence="2" type="ORF">NBH00_05220</name>
</gene>
<name>A0ABY5DWW3_9ACTN</name>
<accession>A0ABY5DWW3</accession>
<proteinExistence type="predicted"/>
<feature type="compositionally biased region" description="Basic and acidic residues" evidence="1">
    <location>
        <begin position="1"/>
        <end position="12"/>
    </location>
</feature>
<protein>
    <submittedName>
        <fullName evidence="2">Uncharacterized protein</fullName>
    </submittedName>
</protein>
<sequence length="158" mass="16723">MSTPDSTDRDPVEYGDPASTPESPNPAAIDQPTTAEPTQESTDGPGLQDDQDVNAESVAPGVDAPELVAKHDAKFPQPTQTFVDGAPIEGHFVTIDSSYDGVSDAYANVKGLEDHKGFYGVWYSTTREGQAVVRLRDDTAAYVTVPIEALSRAVAGGR</sequence>
<feature type="region of interest" description="Disordered" evidence="1">
    <location>
        <begin position="1"/>
        <end position="64"/>
    </location>
</feature>
<evidence type="ECO:0000313" key="2">
    <source>
        <dbReference type="EMBL" id="UTI65611.1"/>
    </source>
</evidence>